<protein>
    <submittedName>
        <fullName evidence="1">Uncharacterized protein</fullName>
    </submittedName>
</protein>
<evidence type="ECO:0000313" key="2">
    <source>
        <dbReference type="Proteomes" id="UP000186922"/>
    </source>
</evidence>
<reference evidence="1 2" key="1">
    <citation type="journal article" date="2016" name="Nat. Commun.">
        <title>Extremotolerant tardigrade genome and improved radiotolerance of human cultured cells by tardigrade-unique protein.</title>
        <authorList>
            <person name="Hashimoto T."/>
            <person name="Horikawa D.D."/>
            <person name="Saito Y."/>
            <person name="Kuwahara H."/>
            <person name="Kozuka-Hata H."/>
            <person name="Shin-I T."/>
            <person name="Minakuchi Y."/>
            <person name="Ohishi K."/>
            <person name="Motoyama A."/>
            <person name="Aizu T."/>
            <person name="Enomoto A."/>
            <person name="Kondo K."/>
            <person name="Tanaka S."/>
            <person name="Hara Y."/>
            <person name="Koshikawa S."/>
            <person name="Sagara H."/>
            <person name="Miura T."/>
            <person name="Yokobori S."/>
            <person name="Miyagawa K."/>
            <person name="Suzuki Y."/>
            <person name="Kubo T."/>
            <person name="Oyama M."/>
            <person name="Kohara Y."/>
            <person name="Fujiyama A."/>
            <person name="Arakawa K."/>
            <person name="Katayama T."/>
            <person name="Toyoda A."/>
            <person name="Kunieda T."/>
        </authorList>
    </citation>
    <scope>NUCLEOTIDE SEQUENCE [LARGE SCALE GENOMIC DNA]</scope>
    <source>
        <strain evidence="1 2">YOKOZUNA-1</strain>
    </source>
</reference>
<keyword evidence="2" id="KW-1185">Reference proteome</keyword>
<dbReference type="Proteomes" id="UP000186922">
    <property type="component" value="Unassembled WGS sequence"/>
</dbReference>
<name>A0A1D1VFJ2_RAMVA</name>
<gene>
    <name evidence="1" type="primary">RvY_09669-1</name>
    <name evidence="1" type="synonym">RvY_09669.1</name>
    <name evidence="1" type="ORF">RvY_09669</name>
</gene>
<proteinExistence type="predicted"/>
<evidence type="ECO:0000313" key="1">
    <source>
        <dbReference type="EMBL" id="GAU98537.1"/>
    </source>
</evidence>
<comment type="caution">
    <text evidence="1">The sequence shown here is derived from an EMBL/GenBank/DDBJ whole genome shotgun (WGS) entry which is preliminary data.</text>
</comment>
<accession>A0A1D1VFJ2</accession>
<organism evidence="1 2">
    <name type="scientific">Ramazzottius varieornatus</name>
    <name type="common">Water bear</name>
    <name type="synonym">Tardigrade</name>
    <dbReference type="NCBI Taxonomy" id="947166"/>
    <lineage>
        <taxon>Eukaryota</taxon>
        <taxon>Metazoa</taxon>
        <taxon>Ecdysozoa</taxon>
        <taxon>Tardigrada</taxon>
        <taxon>Eutardigrada</taxon>
        <taxon>Parachela</taxon>
        <taxon>Hypsibioidea</taxon>
        <taxon>Ramazzottiidae</taxon>
        <taxon>Ramazzottius</taxon>
    </lineage>
</organism>
<dbReference type="EMBL" id="BDGG01000004">
    <property type="protein sequence ID" value="GAU98537.1"/>
    <property type="molecule type" value="Genomic_DNA"/>
</dbReference>
<sequence>MEVRVLHAQRLVDLDEHGARRRFERTGFSILPIWYKADDLQLRPADRNMLTTGRRWCKISGGKFRNSEAVHAKKSTTI</sequence>
<dbReference type="AlphaFoldDB" id="A0A1D1VFJ2"/>